<dbReference type="Pfam" id="PF00892">
    <property type="entry name" value="EamA"/>
    <property type="match status" value="2"/>
</dbReference>
<feature type="transmembrane region" description="Helical" evidence="6">
    <location>
        <begin position="168"/>
        <end position="189"/>
    </location>
</feature>
<keyword evidence="9" id="KW-1185">Reference proteome</keyword>
<feature type="transmembrane region" description="Helical" evidence="6">
    <location>
        <begin position="58"/>
        <end position="79"/>
    </location>
</feature>
<proteinExistence type="inferred from homology"/>
<comment type="caution">
    <text evidence="8">The sequence shown here is derived from an EMBL/GenBank/DDBJ whole genome shotgun (WGS) entry which is preliminary data.</text>
</comment>
<sequence>MRLFHQLIGALCILLWGLQFIVADAAMAHISPILLVALRFIPVAIIAILFVPRPAVKWRWILLYGTLMGSLEFGFLFAAMRTGLPTGLSSLIMQVSAPFTVILGVLLLRQRPSRQVLIGLVLCLIGLGGASVQRAEATSLLPVLLCILAGLAWAFGNITAAHIRSDRPFALAMWMSIAVPIPMLIAAVVLDGPAVTAAGLASFVGPEALTMWLALGFLSLLSSAIATGIWTMLMSTYPASQVAPLATLVPVVGMVAGHVVAGEELTAATIVAGCVMVAGLLLVTMRPRPFPWPSALPWPRAFGRLSRFGRLGRARRTRVSTAPIPVVADSL</sequence>
<feature type="transmembrane region" description="Helical" evidence="6">
    <location>
        <begin position="242"/>
        <end position="261"/>
    </location>
</feature>
<protein>
    <submittedName>
        <fullName evidence="8">O-acetylserine/cysteine efflux transporter</fullName>
    </submittedName>
</protein>
<reference evidence="8 9" key="1">
    <citation type="submission" date="2020-08" db="EMBL/GenBank/DDBJ databases">
        <title>Sequencing the genomes of 1000 actinobacteria strains.</title>
        <authorList>
            <person name="Klenk H.-P."/>
        </authorList>
    </citation>
    <scope>NUCLEOTIDE SEQUENCE [LARGE SCALE GENOMIC DNA]</scope>
    <source>
        <strain evidence="8 9">DSM 23040</strain>
    </source>
</reference>
<keyword evidence="5 6" id="KW-0472">Membrane</keyword>
<name>A0A839QT39_9MICO</name>
<feature type="transmembrane region" description="Helical" evidence="6">
    <location>
        <begin position="91"/>
        <end position="109"/>
    </location>
</feature>
<comment type="subcellular location">
    <subcellularLocation>
        <location evidence="1">Membrane</location>
        <topology evidence="1">Multi-pass membrane protein</topology>
    </subcellularLocation>
</comment>
<dbReference type="InterPro" id="IPR037185">
    <property type="entry name" value="EmrE-like"/>
</dbReference>
<evidence type="ECO:0000256" key="4">
    <source>
        <dbReference type="ARBA" id="ARBA00022989"/>
    </source>
</evidence>
<dbReference type="EMBL" id="JACHWP010000009">
    <property type="protein sequence ID" value="MBB3023663.1"/>
    <property type="molecule type" value="Genomic_DNA"/>
</dbReference>
<dbReference type="InterPro" id="IPR050638">
    <property type="entry name" value="AA-Vitamin_Transporters"/>
</dbReference>
<evidence type="ECO:0000256" key="3">
    <source>
        <dbReference type="ARBA" id="ARBA00022692"/>
    </source>
</evidence>
<evidence type="ECO:0000256" key="2">
    <source>
        <dbReference type="ARBA" id="ARBA00007362"/>
    </source>
</evidence>
<feature type="domain" description="EamA" evidence="7">
    <location>
        <begin position="8"/>
        <end position="127"/>
    </location>
</feature>
<feature type="transmembrane region" description="Helical" evidence="6">
    <location>
        <begin position="267"/>
        <end position="285"/>
    </location>
</feature>
<gene>
    <name evidence="8" type="ORF">FHX50_001960</name>
</gene>
<dbReference type="InterPro" id="IPR000620">
    <property type="entry name" value="EamA_dom"/>
</dbReference>
<feature type="transmembrane region" description="Helical" evidence="6">
    <location>
        <begin position="209"/>
        <end position="230"/>
    </location>
</feature>
<feature type="domain" description="EamA" evidence="7">
    <location>
        <begin position="142"/>
        <end position="284"/>
    </location>
</feature>
<evidence type="ECO:0000256" key="5">
    <source>
        <dbReference type="ARBA" id="ARBA00023136"/>
    </source>
</evidence>
<dbReference type="RefSeq" id="WP_183377014.1">
    <property type="nucleotide sequence ID" value="NZ_CBCSFZ010000026.1"/>
</dbReference>
<dbReference type="GO" id="GO:0016020">
    <property type="term" value="C:membrane"/>
    <property type="evidence" value="ECO:0007669"/>
    <property type="project" value="UniProtKB-SubCell"/>
</dbReference>
<evidence type="ECO:0000313" key="9">
    <source>
        <dbReference type="Proteomes" id="UP000568050"/>
    </source>
</evidence>
<feature type="transmembrane region" description="Helical" evidence="6">
    <location>
        <begin position="116"/>
        <end position="133"/>
    </location>
</feature>
<dbReference type="Proteomes" id="UP000568050">
    <property type="component" value="Unassembled WGS sequence"/>
</dbReference>
<dbReference type="PANTHER" id="PTHR32322:SF9">
    <property type="entry name" value="AMINO-ACID METABOLITE EFFLUX PUMP-RELATED"/>
    <property type="match status" value="1"/>
</dbReference>
<organism evidence="8 9">
    <name type="scientific">Helcobacillus massiliensis</name>
    <dbReference type="NCBI Taxonomy" id="521392"/>
    <lineage>
        <taxon>Bacteria</taxon>
        <taxon>Bacillati</taxon>
        <taxon>Actinomycetota</taxon>
        <taxon>Actinomycetes</taxon>
        <taxon>Micrococcales</taxon>
        <taxon>Dermabacteraceae</taxon>
        <taxon>Helcobacillus</taxon>
    </lineage>
</organism>
<keyword evidence="4 6" id="KW-1133">Transmembrane helix</keyword>
<feature type="transmembrane region" description="Helical" evidence="6">
    <location>
        <begin position="139"/>
        <end position="156"/>
    </location>
</feature>
<feature type="transmembrane region" description="Helical" evidence="6">
    <location>
        <begin position="33"/>
        <end position="51"/>
    </location>
</feature>
<dbReference type="AlphaFoldDB" id="A0A839QT39"/>
<evidence type="ECO:0000256" key="6">
    <source>
        <dbReference type="SAM" id="Phobius"/>
    </source>
</evidence>
<evidence type="ECO:0000259" key="7">
    <source>
        <dbReference type="Pfam" id="PF00892"/>
    </source>
</evidence>
<accession>A0A839QT39</accession>
<dbReference type="PANTHER" id="PTHR32322">
    <property type="entry name" value="INNER MEMBRANE TRANSPORTER"/>
    <property type="match status" value="1"/>
</dbReference>
<comment type="similarity">
    <text evidence="2">Belongs to the EamA transporter family.</text>
</comment>
<evidence type="ECO:0000256" key="1">
    <source>
        <dbReference type="ARBA" id="ARBA00004141"/>
    </source>
</evidence>
<dbReference type="SUPFAM" id="SSF103481">
    <property type="entry name" value="Multidrug resistance efflux transporter EmrE"/>
    <property type="match status" value="2"/>
</dbReference>
<keyword evidence="3 6" id="KW-0812">Transmembrane</keyword>
<evidence type="ECO:0000313" key="8">
    <source>
        <dbReference type="EMBL" id="MBB3023663.1"/>
    </source>
</evidence>